<name>A0A4U3KZ54_9BACT</name>
<keyword evidence="2" id="KW-0732">Signal</keyword>
<dbReference type="SUPFAM" id="SSF49785">
    <property type="entry name" value="Galactose-binding domain-like"/>
    <property type="match status" value="1"/>
</dbReference>
<feature type="domain" description="CBM-cenC" evidence="3">
    <location>
        <begin position="192"/>
        <end position="317"/>
    </location>
</feature>
<reference evidence="4 5" key="1">
    <citation type="submission" date="2019-05" db="EMBL/GenBank/DDBJ databases">
        <title>Panacibacter sp. strain 17mud1-8 Genome sequencing and assembly.</title>
        <authorList>
            <person name="Chhetri G."/>
        </authorList>
    </citation>
    <scope>NUCLEOTIDE SEQUENCE [LARGE SCALE GENOMIC DNA]</scope>
    <source>
        <strain evidence="4 5">17mud1-8</strain>
    </source>
</reference>
<dbReference type="GO" id="GO:0016798">
    <property type="term" value="F:hydrolase activity, acting on glycosyl bonds"/>
    <property type="evidence" value="ECO:0007669"/>
    <property type="project" value="InterPro"/>
</dbReference>
<dbReference type="Gene3D" id="2.60.120.260">
    <property type="entry name" value="Galactose-binding domain-like"/>
    <property type="match status" value="1"/>
</dbReference>
<keyword evidence="5" id="KW-1185">Reference proteome</keyword>
<dbReference type="InterPro" id="IPR003305">
    <property type="entry name" value="CenC_carb-bd"/>
</dbReference>
<dbReference type="RefSeq" id="WP_137262048.1">
    <property type="nucleotide sequence ID" value="NZ_SZQL01000009.1"/>
</dbReference>
<dbReference type="AlphaFoldDB" id="A0A4U3KZ54"/>
<comment type="caution">
    <text evidence="4">The sequence shown here is derived from an EMBL/GenBank/DDBJ whole genome shotgun (WGS) entry which is preliminary data.</text>
</comment>
<accession>A0A4U3KZ54</accession>
<dbReference type="EMBL" id="SZQL01000009">
    <property type="protein sequence ID" value="TKK67945.1"/>
    <property type="molecule type" value="Genomic_DNA"/>
</dbReference>
<dbReference type="Pfam" id="PF02018">
    <property type="entry name" value="CBM_4_9"/>
    <property type="match status" value="1"/>
</dbReference>
<evidence type="ECO:0000313" key="4">
    <source>
        <dbReference type="EMBL" id="TKK67945.1"/>
    </source>
</evidence>
<dbReference type="InterPro" id="IPR008979">
    <property type="entry name" value="Galactose-bd-like_sf"/>
</dbReference>
<dbReference type="NCBIfam" id="TIGR04183">
    <property type="entry name" value="Por_Secre_tail"/>
    <property type="match status" value="1"/>
</dbReference>
<evidence type="ECO:0000313" key="5">
    <source>
        <dbReference type="Proteomes" id="UP000305848"/>
    </source>
</evidence>
<evidence type="ECO:0000259" key="3">
    <source>
        <dbReference type="Pfam" id="PF02018"/>
    </source>
</evidence>
<feature type="chain" id="PRO_5020363120" evidence="2">
    <location>
        <begin position="20"/>
        <end position="854"/>
    </location>
</feature>
<evidence type="ECO:0000256" key="2">
    <source>
        <dbReference type="SAM" id="SignalP"/>
    </source>
</evidence>
<sequence>MKRFVLLLLFVITCMQSFAYTSQGNWRWRNNNGSETTATWRADQNQSIRINSIDNIIRLRIQVNNNTGNTKGINSNLQYASAPDGPWRYITNFEGNNAFRFSNTNAKVTDQSPTTQQLSGSSNTFIQGKLFVKTNELDVSMTDATTTEFEYSLQPTDNIEPNTTYYFRIPGNDYPVALPALKTTATVKTQPKLLTNGSFEEHAKDWTFKVLSPAAATTSLADSIHKDGIHSLIVNVTQTGTATAVRLTHKAIPLNVGHTYMVRFWAYATKNSAKLQLALKGKKTLPYSFKLYTGWQEYTFAFKAADSKAALHFLFQTATSYVIDKVEILDENNEEVDVSMNYMWQNNRPESEYSWLSADGENSEQLPDGRTVWTFSDGWYGYNDTTTNSMSTHQLLRNTFVTQSKPRPNGALHTIIGGTLDQPQALMIPPDKRGHDNFFWPRDMTVENDSLKVLLPEVIQWHENDPLTDGHRQAVGVFSLPDLKLQSIKWMPWLDSVTTNYIALCKGDDGYTYAYGSRQITSTENHAVVARFPTGQLSATTPWQFLTNDGWSNDPANSKEIADVQLYSVARLGYHNYMSLFLNPLSDKIEVLYAESPVGPWVGRSIVGQIEGQQDILSYFGLLHEETANNGVYTFSYSNIGNIGQMLDDKTVYWPSYLKADLKSLSPFNNNVAPVDKLEFTANHKGKRALLQWKWETVVNTNRFEIERSADGRKDWTTIAVVSAKDRASAANYELFDNKPFDGKNYYRLKRVDITGNSALSPVKLVTVQSAAVATIFPNPTHGAVNVIINSKVKDNITAVLTDMKGTVVHQEIIPVTAHSSQYVLHINQNLAHGLYSLQLKGKELDIQLKVAIQ</sequence>
<organism evidence="4 5">
    <name type="scientific">Ilyomonas limi</name>
    <dbReference type="NCBI Taxonomy" id="2575867"/>
    <lineage>
        <taxon>Bacteria</taxon>
        <taxon>Pseudomonadati</taxon>
        <taxon>Bacteroidota</taxon>
        <taxon>Chitinophagia</taxon>
        <taxon>Chitinophagales</taxon>
        <taxon>Chitinophagaceae</taxon>
        <taxon>Ilyomonas</taxon>
    </lineage>
</organism>
<protein>
    <submittedName>
        <fullName evidence="4">T9SS type A sorting domain-containing protein</fullName>
    </submittedName>
</protein>
<dbReference type="OrthoDB" id="9765957at2"/>
<proteinExistence type="predicted"/>
<dbReference type="InterPro" id="IPR026444">
    <property type="entry name" value="Secre_tail"/>
</dbReference>
<keyword evidence="1" id="KW-0378">Hydrolase</keyword>
<dbReference type="Proteomes" id="UP000305848">
    <property type="component" value="Unassembled WGS sequence"/>
</dbReference>
<evidence type="ECO:0000256" key="1">
    <source>
        <dbReference type="ARBA" id="ARBA00022801"/>
    </source>
</evidence>
<feature type="signal peptide" evidence="2">
    <location>
        <begin position="1"/>
        <end position="19"/>
    </location>
</feature>
<gene>
    <name evidence="4" type="ORF">FC093_12060</name>
</gene>